<reference evidence="6 7" key="1">
    <citation type="submission" date="2016-12" db="EMBL/GenBank/DDBJ databases">
        <title>The new phylogeny of genus Mycobacterium.</title>
        <authorList>
            <person name="Tortoli E."/>
            <person name="Trovato A."/>
            <person name="Cirillo D.M."/>
        </authorList>
    </citation>
    <scope>NUCLEOTIDE SEQUENCE [LARGE SCALE GENOMIC DNA]</scope>
    <source>
        <strain evidence="6 7">DSM 45130</strain>
    </source>
</reference>
<evidence type="ECO:0000256" key="4">
    <source>
        <dbReference type="ARBA" id="ARBA00022827"/>
    </source>
</evidence>
<comment type="similarity">
    <text evidence="2">Belongs to the NADH dehydrogenase family.</text>
</comment>
<evidence type="ECO:0000256" key="5">
    <source>
        <dbReference type="ARBA" id="ARBA00023002"/>
    </source>
</evidence>
<sequence length="392" mass="40905">MTAHTSIVVIGGGYAGVLAANRLQAHPDVTVTLINPRPEFVERIRLHQLAAGSDDAVAGFEQVLHPDIRLVVDTAVRIDAETARVSLASGGELDYDYLVYAVGSSFTAPQSVPGVDEFACSVAEFEQARRLRARLQALPAGAPIVVVGAGLTGIETAAELAELGRPVTLIGDTLAPSLGEGARAAVGRRLGKLGVALRLGPEVRRVDGHGVSLSDGSRIPAAITVWTAGFAVPQLAAESGLATDRIGRLLTDETLTSIDDERIVACGDAVNPSGVPLRMSCQAAIPLGAQAANTILARLAGTAPAPVDQAFTGQCISLGRRFGTVSIHHRDDSPRRAYIGGRTAAVIKELVCRTTITALRREARKPGSAFYFRGGEPIRAQRAATAAQLVTP</sequence>
<dbReference type="GO" id="GO:0003955">
    <property type="term" value="F:NAD(P)H dehydrogenase (quinone) activity"/>
    <property type="evidence" value="ECO:0007669"/>
    <property type="project" value="TreeGrafter"/>
</dbReference>
<evidence type="ECO:0000256" key="2">
    <source>
        <dbReference type="ARBA" id="ARBA00005272"/>
    </source>
</evidence>
<dbReference type="SUPFAM" id="SSF51905">
    <property type="entry name" value="FAD/NAD(P)-binding domain"/>
    <property type="match status" value="2"/>
</dbReference>
<dbReference type="GO" id="GO:0019646">
    <property type="term" value="P:aerobic electron transport chain"/>
    <property type="evidence" value="ECO:0007669"/>
    <property type="project" value="TreeGrafter"/>
</dbReference>
<comment type="cofactor">
    <cofactor evidence="1">
        <name>FAD</name>
        <dbReference type="ChEBI" id="CHEBI:57692"/>
    </cofactor>
</comment>
<dbReference type="Pfam" id="PF07992">
    <property type="entry name" value="Pyr_redox_2"/>
    <property type="match status" value="1"/>
</dbReference>
<keyword evidence="3" id="KW-0285">Flavoprotein</keyword>
<dbReference type="Gene3D" id="3.50.50.100">
    <property type="match status" value="1"/>
</dbReference>
<dbReference type="PANTHER" id="PTHR42913:SF3">
    <property type="entry name" value="64 KDA MITOCHONDRIAL NADH DEHYDROGENASE (EUROFUNG)"/>
    <property type="match status" value="1"/>
</dbReference>
<dbReference type="InterPro" id="IPR051169">
    <property type="entry name" value="NADH-Q_oxidoreductase"/>
</dbReference>
<gene>
    <name evidence="6" type="ORF">BST26_03520</name>
</gene>
<evidence type="ECO:0000313" key="6">
    <source>
        <dbReference type="EMBL" id="ORA73111.1"/>
    </source>
</evidence>
<comment type="caution">
    <text evidence="6">The sequence shown here is derived from an EMBL/GenBank/DDBJ whole genome shotgun (WGS) entry which is preliminary data.</text>
</comment>
<accession>A0A1X0DL14</accession>
<dbReference type="Proteomes" id="UP000192801">
    <property type="component" value="Unassembled WGS sequence"/>
</dbReference>
<dbReference type="PANTHER" id="PTHR42913">
    <property type="entry name" value="APOPTOSIS-INDUCING FACTOR 1"/>
    <property type="match status" value="1"/>
</dbReference>
<dbReference type="InterPro" id="IPR023753">
    <property type="entry name" value="FAD/NAD-binding_dom"/>
</dbReference>
<evidence type="ECO:0000256" key="3">
    <source>
        <dbReference type="ARBA" id="ARBA00022630"/>
    </source>
</evidence>
<dbReference type="PRINTS" id="PR00368">
    <property type="entry name" value="FADPNR"/>
</dbReference>
<dbReference type="EMBL" id="MVHS01000005">
    <property type="protein sequence ID" value="ORA73111.1"/>
    <property type="molecule type" value="Genomic_DNA"/>
</dbReference>
<dbReference type="AlphaFoldDB" id="A0A1X0DL14"/>
<evidence type="ECO:0000313" key="7">
    <source>
        <dbReference type="Proteomes" id="UP000192801"/>
    </source>
</evidence>
<evidence type="ECO:0000256" key="1">
    <source>
        <dbReference type="ARBA" id="ARBA00001974"/>
    </source>
</evidence>
<proteinExistence type="inferred from homology"/>
<keyword evidence="5" id="KW-0560">Oxidoreductase</keyword>
<dbReference type="OrthoDB" id="9784880at2"/>
<organism evidence="6 7">
    <name type="scientific">Mycolicibacterium insubricum</name>
    <dbReference type="NCBI Taxonomy" id="444597"/>
    <lineage>
        <taxon>Bacteria</taxon>
        <taxon>Bacillati</taxon>
        <taxon>Actinomycetota</taxon>
        <taxon>Actinomycetes</taxon>
        <taxon>Mycobacteriales</taxon>
        <taxon>Mycobacteriaceae</taxon>
        <taxon>Mycolicibacterium</taxon>
    </lineage>
</organism>
<dbReference type="RefSeq" id="WP_083029380.1">
    <property type="nucleotide sequence ID" value="NZ_AP022618.1"/>
</dbReference>
<keyword evidence="7" id="KW-1185">Reference proteome</keyword>
<keyword evidence="4" id="KW-0274">FAD</keyword>
<name>A0A1X0DL14_9MYCO</name>
<dbReference type="STRING" id="444597.BST26_03520"/>
<protein>
    <submittedName>
        <fullName evidence="6">FAD-dependent oxidoreductase</fullName>
    </submittedName>
</protein>
<dbReference type="InterPro" id="IPR036188">
    <property type="entry name" value="FAD/NAD-bd_sf"/>
</dbReference>